<dbReference type="AlphaFoldDB" id="R4KQA3"/>
<accession>R4KQA3</accession>
<dbReference type="HOGENOM" id="CLU_1568198_0_0_9"/>
<evidence type="ECO:0000313" key="2">
    <source>
        <dbReference type="Proteomes" id="UP000013520"/>
    </source>
</evidence>
<dbReference type="EMBL" id="CP003273">
    <property type="protein sequence ID" value="AGL02760.1"/>
    <property type="molecule type" value="Genomic_DNA"/>
</dbReference>
<dbReference type="KEGG" id="dgi:Desgi_3417"/>
<dbReference type="RefSeq" id="WP_006524569.1">
    <property type="nucleotide sequence ID" value="NC_021184.1"/>
</dbReference>
<keyword evidence="2" id="KW-1185">Reference proteome</keyword>
<proteinExistence type="predicted"/>
<dbReference type="Proteomes" id="UP000013520">
    <property type="component" value="Chromosome"/>
</dbReference>
<reference evidence="1 2" key="1">
    <citation type="submission" date="2012-01" db="EMBL/GenBank/DDBJ databases">
        <title>Complete sequence of Desulfotomaculum gibsoniae DSM 7213.</title>
        <authorList>
            <consortium name="US DOE Joint Genome Institute"/>
            <person name="Lucas S."/>
            <person name="Han J."/>
            <person name="Lapidus A."/>
            <person name="Cheng J.-F."/>
            <person name="Goodwin L."/>
            <person name="Pitluck S."/>
            <person name="Peters L."/>
            <person name="Ovchinnikova G."/>
            <person name="Teshima H."/>
            <person name="Detter J.C."/>
            <person name="Han C."/>
            <person name="Tapia R."/>
            <person name="Land M."/>
            <person name="Hauser L."/>
            <person name="Kyrpides N."/>
            <person name="Ivanova N."/>
            <person name="Pagani I."/>
            <person name="Parshina S."/>
            <person name="Plugge C."/>
            <person name="Muyzer G."/>
            <person name="Kuever J."/>
            <person name="Ivanova A."/>
            <person name="Nazina T."/>
            <person name="Klenk H.-P."/>
            <person name="Brambilla E."/>
            <person name="Spring S."/>
            <person name="Stams A.F."/>
            <person name="Woyke T."/>
        </authorList>
    </citation>
    <scope>NUCLEOTIDE SEQUENCE [LARGE SCALE GENOMIC DNA]</scope>
    <source>
        <strain evidence="1 2">DSM 7213</strain>
    </source>
</reference>
<organism evidence="1 2">
    <name type="scientific">Desulfoscipio gibsoniae DSM 7213</name>
    <dbReference type="NCBI Taxonomy" id="767817"/>
    <lineage>
        <taxon>Bacteria</taxon>
        <taxon>Bacillati</taxon>
        <taxon>Bacillota</taxon>
        <taxon>Clostridia</taxon>
        <taxon>Eubacteriales</taxon>
        <taxon>Desulfallaceae</taxon>
        <taxon>Desulfoscipio</taxon>
    </lineage>
</organism>
<evidence type="ECO:0000313" key="1">
    <source>
        <dbReference type="EMBL" id="AGL02760.1"/>
    </source>
</evidence>
<dbReference type="STRING" id="767817.Desgi_3417"/>
<gene>
    <name evidence="1" type="ORF">Desgi_3417</name>
</gene>
<protein>
    <submittedName>
        <fullName evidence="1">Uncharacterized protein</fullName>
    </submittedName>
</protein>
<sequence length="170" mass="17882">MAIQLLADPSFDLPVSPSGPWVDASIPPASAQRRDATIAPPHTGGFFVCLDTDAANQTARITQIAPALLLPSSNLRLAFFARRFTGPAATVTATVDLTLFGIFPLPGFLAIPIPPGANPPTSSNVYEYYEAFSQPVPFGVTSATVSIAVTSALGAVTWDFDDVTLYNDVI</sequence>
<name>R4KQA3_9FIRM</name>